<gene>
    <name evidence="2" type="ORF">NHX12_023133</name>
</gene>
<dbReference type="InterPro" id="IPR016035">
    <property type="entry name" value="Acyl_Trfase/lysoPLipase"/>
</dbReference>
<dbReference type="PANTHER" id="PTHR10728">
    <property type="entry name" value="CYTOSOLIC PHOSPHOLIPASE A2"/>
    <property type="match status" value="1"/>
</dbReference>
<evidence type="ECO:0000313" key="3">
    <source>
        <dbReference type="Proteomes" id="UP001148018"/>
    </source>
</evidence>
<dbReference type="PANTHER" id="PTHR10728:SF39">
    <property type="entry name" value="CYTOSOLIC PHOSPHOLIPASE A2 GAMMA"/>
    <property type="match status" value="1"/>
</dbReference>
<dbReference type="Pfam" id="PF16705">
    <property type="entry name" value="NUDIX_5"/>
    <property type="match status" value="1"/>
</dbReference>
<evidence type="ECO:0000259" key="1">
    <source>
        <dbReference type="Pfam" id="PF16705"/>
    </source>
</evidence>
<dbReference type="InterPro" id="IPR032022">
    <property type="entry name" value="NUDIX"/>
</dbReference>
<dbReference type="GO" id="GO:0047498">
    <property type="term" value="F:calcium-dependent phospholipase A2 activity"/>
    <property type="evidence" value="ECO:0007669"/>
    <property type="project" value="TreeGrafter"/>
</dbReference>
<feature type="domain" description="KRIT N-terminal NPxY motif-rich region" evidence="1">
    <location>
        <begin position="22"/>
        <end position="85"/>
    </location>
</feature>
<dbReference type="OrthoDB" id="270970at2759"/>
<accession>A0A9Q0EKK9</accession>
<name>A0A9Q0EKK9_9TELE</name>
<dbReference type="GO" id="GO:0005829">
    <property type="term" value="C:cytosol"/>
    <property type="evidence" value="ECO:0007669"/>
    <property type="project" value="TreeGrafter"/>
</dbReference>
<dbReference type="SUPFAM" id="SSF52151">
    <property type="entry name" value="FabD/lysophospholipase-like"/>
    <property type="match status" value="1"/>
</dbReference>
<dbReference type="Gene3D" id="3.40.1090.10">
    <property type="entry name" value="Cytosolic phospholipase A2 catalytic domain"/>
    <property type="match status" value="1"/>
</dbReference>
<dbReference type="GO" id="GO:0005635">
    <property type="term" value="C:nuclear envelope"/>
    <property type="evidence" value="ECO:0007669"/>
    <property type="project" value="TreeGrafter"/>
</dbReference>
<dbReference type="AlphaFoldDB" id="A0A9Q0EKK9"/>
<protein>
    <recommendedName>
        <fullName evidence="1">KRIT N-terminal NPxY motif-rich region domain-containing protein</fullName>
    </recommendedName>
</protein>
<reference evidence="2" key="1">
    <citation type="submission" date="2022-07" db="EMBL/GenBank/DDBJ databases">
        <title>Chromosome-level genome of Muraenolepis orangiensis.</title>
        <authorList>
            <person name="Kim J."/>
        </authorList>
    </citation>
    <scope>NUCLEOTIDE SEQUENCE</scope>
    <source>
        <strain evidence="2">KU_S4_2022</strain>
        <tissue evidence="2">Muscle</tissue>
    </source>
</reference>
<dbReference type="GO" id="GO:0005544">
    <property type="term" value="F:calcium-dependent phospholipid binding"/>
    <property type="evidence" value="ECO:0007669"/>
    <property type="project" value="TreeGrafter"/>
</dbReference>
<dbReference type="EMBL" id="JANIIK010000039">
    <property type="protein sequence ID" value="KAJ3608601.1"/>
    <property type="molecule type" value="Genomic_DNA"/>
</dbReference>
<organism evidence="2 3">
    <name type="scientific">Muraenolepis orangiensis</name>
    <name type="common">Patagonian moray cod</name>
    <dbReference type="NCBI Taxonomy" id="630683"/>
    <lineage>
        <taxon>Eukaryota</taxon>
        <taxon>Metazoa</taxon>
        <taxon>Chordata</taxon>
        <taxon>Craniata</taxon>
        <taxon>Vertebrata</taxon>
        <taxon>Euteleostomi</taxon>
        <taxon>Actinopterygii</taxon>
        <taxon>Neopterygii</taxon>
        <taxon>Teleostei</taxon>
        <taxon>Neoteleostei</taxon>
        <taxon>Acanthomorphata</taxon>
        <taxon>Zeiogadaria</taxon>
        <taxon>Gadariae</taxon>
        <taxon>Gadiformes</taxon>
        <taxon>Muraenolepidoidei</taxon>
        <taxon>Muraenolepididae</taxon>
        <taxon>Muraenolepis</taxon>
    </lineage>
</organism>
<dbReference type="GO" id="GO:0005509">
    <property type="term" value="F:calcium ion binding"/>
    <property type="evidence" value="ECO:0007669"/>
    <property type="project" value="TreeGrafter"/>
</dbReference>
<dbReference type="GO" id="GO:0046475">
    <property type="term" value="P:glycerophospholipid catabolic process"/>
    <property type="evidence" value="ECO:0007669"/>
    <property type="project" value="TreeGrafter"/>
</dbReference>
<dbReference type="Proteomes" id="UP001148018">
    <property type="component" value="Unassembled WGS sequence"/>
</dbReference>
<keyword evidence="3" id="KW-1185">Reference proteome</keyword>
<sequence length="235" mass="26641">MGNQDNLEEVFVAVIRPKNQVSLSSKEYRAKSYEFLLIEVPLEGKEKKRKKVLMATKILAGGDRTRSILDYVDEMTKPISNNQGLMECFFELTPHEAGYTLAGAFVETSSLGSVFNKGVLSEKKPEMDMTFLQDGETMKELKDHKGHELLSTLVDLHLDQHTGGGSTPLLQTANALLTGSELDYYRQKFRTFQGDFTPEMIKDLVKKNSENVINNKENLWREIEFIVKQKSCVPL</sequence>
<dbReference type="GO" id="GO:0005654">
    <property type="term" value="C:nucleoplasm"/>
    <property type="evidence" value="ECO:0007669"/>
    <property type="project" value="TreeGrafter"/>
</dbReference>
<comment type="caution">
    <text evidence="2">The sequence shown here is derived from an EMBL/GenBank/DDBJ whole genome shotgun (WGS) entry which is preliminary data.</text>
</comment>
<proteinExistence type="predicted"/>
<evidence type="ECO:0000313" key="2">
    <source>
        <dbReference type="EMBL" id="KAJ3608601.1"/>
    </source>
</evidence>